<dbReference type="Gene3D" id="3.90.960.10">
    <property type="entry name" value="YbaK/aminoacyl-tRNA synthetase-associated domain"/>
    <property type="match status" value="1"/>
</dbReference>
<evidence type="ECO:0000256" key="1">
    <source>
        <dbReference type="ARBA" id="ARBA00010201"/>
    </source>
</evidence>
<gene>
    <name evidence="3" type="ORF">GBM95_07365</name>
</gene>
<dbReference type="CDD" id="cd04335">
    <property type="entry name" value="PrdX_deacylase"/>
    <property type="match status" value="1"/>
</dbReference>
<evidence type="ECO:0000259" key="2">
    <source>
        <dbReference type="Pfam" id="PF04073"/>
    </source>
</evidence>
<dbReference type="GO" id="GO:0004812">
    <property type="term" value="F:aminoacyl-tRNA ligase activity"/>
    <property type="evidence" value="ECO:0007669"/>
    <property type="project" value="UniProtKB-KW"/>
</dbReference>
<evidence type="ECO:0000313" key="3">
    <source>
        <dbReference type="EMBL" id="KAB7658484.1"/>
    </source>
</evidence>
<keyword evidence="3" id="KW-0436">Ligase</keyword>
<dbReference type="Pfam" id="PF04073">
    <property type="entry name" value="tRNA_edit"/>
    <property type="match status" value="1"/>
</dbReference>
<proteinExistence type="inferred from homology"/>
<dbReference type="Proteomes" id="UP000430564">
    <property type="component" value="Unassembled WGS sequence"/>
</dbReference>
<dbReference type="InterPro" id="IPR007214">
    <property type="entry name" value="YbaK/aa-tRNA-synth-assoc-dom"/>
</dbReference>
<reference evidence="3 4" key="1">
    <citation type="submission" date="2019-10" db="EMBL/GenBank/DDBJ databases">
        <title>Genome diversity of Sutterella seckii.</title>
        <authorList>
            <person name="Chaplin A.V."/>
            <person name="Sokolova S.R."/>
            <person name="Mosin K.A."/>
            <person name="Ivanova E.L."/>
            <person name="Kochetkova T.O."/>
            <person name="Goltsov A.Y."/>
            <person name="Trofimov D.Y."/>
            <person name="Efimov B.A."/>
        </authorList>
    </citation>
    <scope>NUCLEOTIDE SEQUENCE [LARGE SCALE GENOMIC DNA]</scope>
    <source>
        <strain evidence="3 4">ASD393</strain>
    </source>
</reference>
<dbReference type="EMBL" id="WEHX01000046">
    <property type="protein sequence ID" value="KAB7658484.1"/>
    <property type="molecule type" value="Genomic_DNA"/>
</dbReference>
<organism evidence="3 4">
    <name type="scientific">Sutterella seckii</name>
    <dbReference type="NCBI Taxonomy" id="1944635"/>
    <lineage>
        <taxon>Bacteria</taxon>
        <taxon>Pseudomonadati</taxon>
        <taxon>Pseudomonadota</taxon>
        <taxon>Betaproteobacteria</taxon>
        <taxon>Burkholderiales</taxon>
        <taxon>Sutterellaceae</taxon>
        <taxon>Sutterella</taxon>
    </lineage>
</organism>
<comment type="similarity">
    <text evidence="1">Belongs to the PRORSD1 family.</text>
</comment>
<protein>
    <submittedName>
        <fullName evidence="3">Prolyl-tRNA synthetase associated domain-containing protein</fullName>
    </submittedName>
</protein>
<keyword evidence="3" id="KW-0030">Aminoacyl-tRNA synthetase</keyword>
<dbReference type="PANTHER" id="PTHR31423">
    <property type="entry name" value="YBAK DOMAIN-CONTAINING PROTEIN"/>
    <property type="match status" value="1"/>
</dbReference>
<feature type="domain" description="YbaK/aminoacyl-tRNA synthetase-associated" evidence="2">
    <location>
        <begin position="69"/>
        <end position="192"/>
    </location>
</feature>
<sequence length="209" mass="23441">MGTNPMPPTRLRAVFGGRKPKLPWMRRGFAGRGASPDFSTRRASKMQKPEERIEEKLRELGISYERHDHAPIMTVEEGRVLAREYGSFCMKNLFLTAKKRFYLLMMPSEKSFSSKALAKQLGCGHISFGSPEKLAECLQTYPGAVTCLGLLFDEDQQVEVLVDKDLLEVPFVDAHPCSNAASLKLAMKDILDIWLPATGHAGWKLVEID</sequence>
<dbReference type="InterPro" id="IPR036754">
    <property type="entry name" value="YbaK/aa-tRNA-synt-asso_dom_sf"/>
</dbReference>
<dbReference type="GO" id="GO:0002161">
    <property type="term" value="F:aminoacyl-tRNA deacylase activity"/>
    <property type="evidence" value="ECO:0007669"/>
    <property type="project" value="InterPro"/>
</dbReference>
<name>A0A6I1EJC9_9BURK</name>
<dbReference type="AlphaFoldDB" id="A0A6I1EJC9"/>
<comment type="caution">
    <text evidence="3">The sequence shown here is derived from an EMBL/GenBank/DDBJ whole genome shotgun (WGS) entry which is preliminary data.</text>
</comment>
<evidence type="ECO:0000313" key="4">
    <source>
        <dbReference type="Proteomes" id="UP000430564"/>
    </source>
</evidence>
<accession>A0A6I1EJC9</accession>
<dbReference type="OrthoDB" id="9798587at2"/>
<dbReference type="SUPFAM" id="SSF55826">
    <property type="entry name" value="YbaK/ProRS associated domain"/>
    <property type="match status" value="1"/>
</dbReference>
<dbReference type="InterPro" id="IPR040285">
    <property type="entry name" value="ProX/PRXD1"/>
</dbReference>
<dbReference type="PANTHER" id="PTHR31423:SF3">
    <property type="entry name" value="PROLYL-TRNA SYNTHETASE ASSOCIATED DOMAIN-CONTAINING PROTEIN 1-RELATED"/>
    <property type="match status" value="1"/>
</dbReference>